<reference evidence="3" key="2">
    <citation type="journal article" date="2021" name="PeerJ">
        <title>Extensive microbial diversity within the chicken gut microbiome revealed by metagenomics and culture.</title>
        <authorList>
            <person name="Gilroy R."/>
            <person name="Ravi A."/>
            <person name="Getino M."/>
            <person name="Pursley I."/>
            <person name="Horton D.L."/>
            <person name="Alikhan N.F."/>
            <person name="Baker D."/>
            <person name="Gharbi K."/>
            <person name="Hall N."/>
            <person name="Watson M."/>
            <person name="Adriaenssens E.M."/>
            <person name="Foster-Nyarko E."/>
            <person name="Jarju S."/>
            <person name="Secka A."/>
            <person name="Antonio M."/>
            <person name="Oren A."/>
            <person name="Chaudhuri R.R."/>
            <person name="La Ragione R."/>
            <person name="Hildebrand F."/>
            <person name="Pallen M.J."/>
        </authorList>
    </citation>
    <scope>NUCLEOTIDE SEQUENCE</scope>
    <source>
        <strain evidence="3">CHK152-2871</strain>
    </source>
</reference>
<dbReference type="PROSITE" id="PS51903">
    <property type="entry name" value="CLP_R"/>
    <property type="match status" value="3"/>
</dbReference>
<dbReference type="InterPro" id="IPR004176">
    <property type="entry name" value="Clp_R_N"/>
</dbReference>
<dbReference type="SUPFAM" id="SSF81923">
    <property type="entry name" value="Double Clp-N motif"/>
    <property type="match status" value="4"/>
</dbReference>
<dbReference type="Gene3D" id="1.10.1780.10">
    <property type="entry name" value="Clp, N-terminal domain"/>
    <property type="match status" value="3"/>
</dbReference>
<dbReference type="PANTHER" id="PTHR47016:SF5">
    <property type="entry name" value="CLP DOMAIN SUPERFAMILY PROTEIN"/>
    <property type="match status" value="1"/>
</dbReference>
<dbReference type="Pfam" id="PF02861">
    <property type="entry name" value="Clp_N"/>
    <property type="match status" value="3"/>
</dbReference>
<dbReference type="EMBL" id="DVJQ01000030">
    <property type="protein sequence ID" value="HIS74075.1"/>
    <property type="molecule type" value="Genomic_DNA"/>
</dbReference>
<dbReference type="AlphaFoldDB" id="A0A9D1JXE9"/>
<accession>A0A9D1JXE9</accession>
<evidence type="ECO:0000313" key="3">
    <source>
        <dbReference type="EMBL" id="HIS74075.1"/>
    </source>
</evidence>
<dbReference type="InterPro" id="IPR044217">
    <property type="entry name" value="CLPT1/2"/>
</dbReference>
<evidence type="ECO:0000259" key="2">
    <source>
        <dbReference type="PROSITE" id="PS51903"/>
    </source>
</evidence>
<protein>
    <recommendedName>
        <fullName evidence="2">Clp R domain-containing protein</fullName>
    </recommendedName>
</protein>
<comment type="caution">
    <text evidence="3">The sequence shown here is derived from an EMBL/GenBank/DDBJ whole genome shotgun (WGS) entry which is preliminary data.</text>
</comment>
<keyword evidence="1" id="KW-0677">Repeat</keyword>
<organism evidence="3 4">
    <name type="scientific">Candidatus Galligastranaerophilus intestinavium</name>
    <dbReference type="NCBI Taxonomy" id="2840836"/>
    <lineage>
        <taxon>Bacteria</taxon>
        <taxon>Candidatus Galligastranaerophilus</taxon>
    </lineage>
</organism>
<name>A0A9D1JXE9_9BACT</name>
<gene>
    <name evidence="3" type="ORF">IAA86_03535</name>
</gene>
<sequence>MFEKFTQKAIEIVTQAQEEAQRLGHYQIRSEHLLLALYIQTKGVQAKILEFDKIERSKLIEEINFSIGAKINPSGHHEVTFSKSAKRILDETLLLAKKYKSRFIMPQHIALALFSSVDSGAYKIIKKFNLNEEKIIANLTRLLDKNSNEDFEHPENLNENLNTTLSNINNFFKEKNVEEILNNAASKLSTCGYEILGTEQILQSILENNDYEVTKFLDRTGINKDIFMQKLQGISSRSAEFENSEKQIIFTPNAFKAMLLAIDTARELGSVEIKPEHIILGMIKTKTGIAYHILKDLINDTESLEEKLTKEVTGKTPEMLSILRLAKEEAQNLNRTSIGTEMLLLGILGLGSGVGASALHKLGITLKDARYEVEKLVGCGSEHNNSPYEYTPRAKKALECAYEIAKSHNKTKISSENLLYAITRQKECLAMKVLEALGTDVLEIKYGIRKEIGED</sequence>
<feature type="domain" description="Clp R" evidence="2">
    <location>
        <begin position="244"/>
        <end position="379"/>
    </location>
</feature>
<dbReference type="Proteomes" id="UP000886865">
    <property type="component" value="Unassembled WGS sequence"/>
</dbReference>
<dbReference type="PANTHER" id="PTHR47016">
    <property type="entry name" value="ATP-DEPENDENT CLP PROTEASE ATP-BINDING SUBUNIT CLPT1, CHLOROPLASTIC"/>
    <property type="match status" value="1"/>
</dbReference>
<evidence type="ECO:0000313" key="4">
    <source>
        <dbReference type="Proteomes" id="UP000886865"/>
    </source>
</evidence>
<feature type="domain" description="Clp R" evidence="2">
    <location>
        <begin position="387"/>
        <end position="455"/>
    </location>
</feature>
<dbReference type="InterPro" id="IPR036628">
    <property type="entry name" value="Clp_N_dom_sf"/>
</dbReference>
<evidence type="ECO:0000256" key="1">
    <source>
        <dbReference type="PROSITE-ProRule" id="PRU01251"/>
    </source>
</evidence>
<feature type="domain" description="Clp R" evidence="2">
    <location>
        <begin position="2"/>
        <end position="146"/>
    </location>
</feature>
<proteinExistence type="predicted"/>
<reference evidence="3" key="1">
    <citation type="submission" date="2020-10" db="EMBL/GenBank/DDBJ databases">
        <authorList>
            <person name="Gilroy R."/>
        </authorList>
    </citation>
    <scope>NUCLEOTIDE SEQUENCE</scope>
    <source>
        <strain evidence="3">CHK152-2871</strain>
    </source>
</reference>